<name>A0A447U8U4_SALET</name>
<accession>A0A447U8U4</accession>
<dbReference type="Proteomes" id="UP000269208">
    <property type="component" value="Chromosome"/>
</dbReference>
<protein>
    <submittedName>
        <fullName evidence="1">Maltodextrin glucosidase</fullName>
    </submittedName>
</protein>
<proteinExistence type="predicted"/>
<sequence length="146" mass="15808">MACLIIAATRMRGLTGITAALAARAITRTRRGATGTPFSPQGVALDWLGYPSLPKLDYQSETLVDEIYRGEDSIVRHWLKGTVEYGRLALDVVHMLGEAGGARHNLQHVAGITRAAKEAQPESLYCGGNISAMRGSGYRPMRKMPP</sequence>
<evidence type="ECO:0000313" key="2">
    <source>
        <dbReference type="Proteomes" id="UP000269208"/>
    </source>
</evidence>
<organism evidence="1 2">
    <name type="scientific">Salmonella enterica I</name>
    <dbReference type="NCBI Taxonomy" id="59201"/>
    <lineage>
        <taxon>Bacteria</taxon>
        <taxon>Pseudomonadati</taxon>
        <taxon>Pseudomonadota</taxon>
        <taxon>Gammaproteobacteria</taxon>
        <taxon>Enterobacterales</taxon>
        <taxon>Enterobacteriaceae</taxon>
        <taxon>Salmonella</taxon>
    </lineage>
</organism>
<dbReference type="EMBL" id="LR134190">
    <property type="protein sequence ID" value="VEB62599.1"/>
    <property type="molecule type" value="Genomic_DNA"/>
</dbReference>
<gene>
    <name evidence="1" type="primary">SBOV03531_4</name>
    <name evidence="1" type="ORF">NCTC6754_07999</name>
</gene>
<dbReference type="AlphaFoldDB" id="A0A447U8U4"/>
<reference evidence="1 2" key="1">
    <citation type="submission" date="2018-12" db="EMBL/GenBank/DDBJ databases">
        <authorList>
            <consortium name="Pathogen Informatics"/>
        </authorList>
    </citation>
    <scope>NUCLEOTIDE SEQUENCE [LARGE SCALE GENOMIC DNA]</scope>
    <source>
        <strain evidence="1 2">NCTC6754</strain>
    </source>
</reference>
<dbReference type="Gene3D" id="3.20.20.80">
    <property type="entry name" value="Glycosidases"/>
    <property type="match status" value="1"/>
</dbReference>
<evidence type="ECO:0000313" key="1">
    <source>
        <dbReference type="EMBL" id="VEB62599.1"/>
    </source>
</evidence>